<feature type="signal peptide" evidence="1">
    <location>
        <begin position="1"/>
        <end position="18"/>
    </location>
</feature>
<keyword evidence="1" id="KW-0732">Signal</keyword>
<dbReference type="AlphaFoldDB" id="S9U8J0"/>
<evidence type="ECO:0000313" key="3">
    <source>
        <dbReference type="Proteomes" id="UP000015354"/>
    </source>
</evidence>
<reference evidence="2 3" key="1">
    <citation type="journal article" date="2013" name="PLoS ONE">
        <title>Predicting the Proteins of Angomonas deanei, Strigomonas culicis and Their Respective Endosymbionts Reveals New Aspects of the Trypanosomatidae Family.</title>
        <authorList>
            <person name="Motta M.C."/>
            <person name="Martins A.C."/>
            <person name="de Souza S.S."/>
            <person name="Catta-Preta C.M."/>
            <person name="Silva R."/>
            <person name="Klein C.C."/>
            <person name="de Almeida L.G."/>
            <person name="de Lima Cunha O."/>
            <person name="Ciapina L.P."/>
            <person name="Brocchi M."/>
            <person name="Colabardini A.C."/>
            <person name="de Araujo Lima B."/>
            <person name="Machado C.R."/>
            <person name="de Almeida Soares C.M."/>
            <person name="Probst C.M."/>
            <person name="de Menezes C.B."/>
            <person name="Thompson C.E."/>
            <person name="Bartholomeu D.C."/>
            <person name="Gradia D.F."/>
            <person name="Pavoni D.P."/>
            <person name="Grisard E.C."/>
            <person name="Fantinatti-Garboggini F."/>
            <person name="Marchini F.K."/>
            <person name="Rodrigues-Luiz G.F."/>
            <person name="Wagner G."/>
            <person name="Goldman G.H."/>
            <person name="Fietto J.L."/>
            <person name="Elias M.C."/>
            <person name="Goldman M.H."/>
            <person name="Sagot M.F."/>
            <person name="Pereira M."/>
            <person name="Stoco P.H."/>
            <person name="de Mendonca-Neto R.P."/>
            <person name="Teixeira S.M."/>
            <person name="Maciel T.E."/>
            <person name="de Oliveira Mendes T.A."/>
            <person name="Urmenyi T.P."/>
            <person name="de Souza W."/>
            <person name="Schenkman S."/>
            <person name="de Vasconcelos A.T."/>
        </authorList>
    </citation>
    <scope>NUCLEOTIDE SEQUENCE [LARGE SCALE GENOMIC DNA]</scope>
</reference>
<accession>S9U8J0</accession>
<gene>
    <name evidence="2" type="ORF">STCU_05948</name>
</gene>
<proteinExistence type="predicted"/>
<keyword evidence="3" id="KW-1185">Reference proteome</keyword>
<dbReference type="EMBL" id="ATMH01005948">
    <property type="protein sequence ID" value="EPY27047.1"/>
    <property type="molecule type" value="Genomic_DNA"/>
</dbReference>
<evidence type="ECO:0000256" key="1">
    <source>
        <dbReference type="SAM" id="SignalP"/>
    </source>
</evidence>
<evidence type="ECO:0000313" key="2">
    <source>
        <dbReference type="EMBL" id="EPY27047.1"/>
    </source>
</evidence>
<name>S9U8J0_9TRYP</name>
<comment type="caution">
    <text evidence="2">The sequence shown here is derived from an EMBL/GenBank/DDBJ whole genome shotgun (WGS) entry which is preliminary data.</text>
</comment>
<sequence length="254" mass="26767">MLIHLLLTAVRSTLVAHGSVERRGVVAGVVLVAHLEGADVARTADALLLRQHQLALAAEALDVLVVRVVGGNLELVHLAQGVDHEVLRCTVDPAVDGLVQLHLLVEALLLHPRLGDPEAQVVQGDIGVQEGEAVQEPQRVEADERRHDGAGHRLHADELEADLLHRAHLEPVHVAAVRVAGEEAAGHARGQHVVAEAVQPVQRPRREALLVAGASAIVHGGQVGVAGHGLHVHAVVHHVADGRTAGDLAGRARH</sequence>
<dbReference type="Proteomes" id="UP000015354">
    <property type="component" value="Unassembled WGS sequence"/>
</dbReference>
<protein>
    <submittedName>
        <fullName evidence="2">p27 protein</fullName>
    </submittedName>
</protein>
<feature type="chain" id="PRO_5004558272" evidence="1">
    <location>
        <begin position="19"/>
        <end position="254"/>
    </location>
</feature>
<organism evidence="2 3">
    <name type="scientific">Strigomonas culicis</name>
    <dbReference type="NCBI Taxonomy" id="28005"/>
    <lineage>
        <taxon>Eukaryota</taxon>
        <taxon>Discoba</taxon>
        <taxon>Euglenozoa</taxon>
        <taxon>Kinetoplastea</taxon>
        <taxon>Metakinetoplastina</taxon>
        <taxon>Trypanosomatida</taxon>
        <taxon>Trypanosomatidae</taxon>
        <taxon>Strigomonadinae</taxon>
        <taxon>Strigomonas</taxon>
    </lineage>
</organism>